<evidence type="ECO:0000256" key="1">
    <source>
        <dbReference type="SAM" id="Phobius"/>
    </source>
</evidence>
<dbReference type="EMBL" id="UINC01028379">
    <property type="protein sequence ID" value="SVB09256.1"/>
    <property type="molecule type" value="Genomic_DNA"/>
</dbReference>
<sequence>VPPLDGSKVLMGLLPAPLADTYARQASLLSWGLMGLIVVGAVTGWHPLSRLIYPPARWLYVLLTGTDMP</sequence>
<gene>
    <name evidence="2" type="ORF">METZ01_LOCUS162110</name>
</gene>
<feature type="non-terminal residue" evidence="2">
    <location>
        <position position="1"/>
    </location>
</feature>
<name>A0A382B635_9ZZZZ</name>
<organism evidence="2">
    <name type="scientific">marine metagenome</name>
    <dbReference type="NCBI Taxonomy" id="408172"/>
    <lineage>
        <taxon>unclassified sequences</taxon>
        <taxon>metagenomes</taxon>
        <taxon>ecological metagenomes</taxon>
    </lineage>
</organism>
<evidence type="ECO:0000313" key="2">
    <source>
        <dbReference type="EMBL" id="SVB09256.1"/>
    </source>
</evidence>
<feature type="transmembrane region" description="Helical" evidence="1">
    <location>
        <begin position="28"/>
        <end position="48"/>
    </location>
</feature>
<accession>A0A382B635</accession>
<protein>
    <submittedName>
        <fullName evidence="2">Uncharacterized protein</fullName>
    </submittedName>
</protein>
<keyword evidence="1" id="KW-0812">Transmembrane</keyword>
<keyword evidence="1" id="KW-0472">Membrane</keyword>
<proteinExistence type="predicted"/>
<dbReference type="AlphaFoldDB" id="A0A382B635"/>
<keyword evidence="1" id="KW-1133">Transmembrane helix</keyword>
<reference evidence="2" key="1">
    <citation type="submission" date="2018-05" db="EMBL/GenBank/DDBJ databases">
        <authorList>
            <person name="Lanie J.A."/>
            <person name="Ng W.-L."/>
            <person name="Kazmierczak K.M."/>
            <person name="Andrzejewski T.M."/>
            <person name="Davidsen T.M."/>
            <person name="Wayne K.J."/>
            <person name="Tettelin H."/>
            <person name="Glass J.I."/>
            <person name="Rusch D."/>
            <person name="Podicherti R."/>
            <person name="Tsui H.-C.T."/>
            <person name="Winkler M.E."/>
        </authorList>
    </citation>
    <scope>NUCLEOTIDE SEQUENCE</scope>
</reference>